<evidence type="ECO:0000256" key="2">
    <source>
        <dbReference type="ARBA" id="ARBA00012150"/>
    </source>
</evidence>
<evidence type="ECO:0000256" key="3">
    <source>
        <dbReference type="ARBA" id="ARBA00047645"/>
    </source>
</evidence>
<comment type="caution">
    <text evidence="8">The sequence shown here is derived from an EMBL/GenBank/DDBJ whole genome shotgun (WGS) entry which is preliminary data.</text>
</comment>
<keyword evidence="9" id="KW-1185">Reference proteome</keyword>
<reference evidence="8 9" key="1">
    <citation type="submission" date="2021-06" db="EMBL/GenBank/DDBJ databases">
        <title>Sphingomonas sp. XMGL2, whole genome shotgun sequencing project.</title>
        <authorList>
            <person name="Zhao G."/>
            <person name="Shen L."/>
        </authorList>
    </citation>
    <scope>NUCLEOTIDE SEQUENCE [LARGE SCALE GENOMIC DNA]</scope>
    <source>
        <strain evidence="8 9">XMGL2</strain>
    </source>
</reference>
<dbReference type="InterPro" id="IPR017968">
    <property type="entry name" value="Acylphosphatase_CS"/>
</dbReference>
<dbReference type="InterPro" id="IPR020456">
    <property type="entry name" value="Acylphosphatase"/>
</dbReference>
<organism evidence="8 9">
    <name type="scientific">Sphingomonas quercus</name>
    <dbReference type="NCBI Taxonomy" id="2842451"/>
    <lineage>
        <taxon>Bacteria</taxon>
        <taxon>Pseudomonadati</taxon>
        <taxon>Pseudomonadota</taxon>
        <taxon>Alphaproteobacteria</taxon>
        <taxon>Sphingomonadales</taxon>
        <taxon>Sphingomonadaceae</taxon>
        <taxon>Sphingomonas</taxon>
    </lineage>
</organism>
<dbReference type="PROSITE" id="PS00151">
    <property type="entry name" value="ACYLPHOSPHATASE_2"/>
    <property type="match status" value="1"/>
</dbReference>
<feature type="active site" evidence="4">
    <location>
        <position position="17"/>
    </location>
</feature>
<dbReference type="Pfam" id="PF00708">
    <property type="entry name" value="Acylphosphatase"/>
    <property type="match status" value="1"/>
</dbReference>
<comment type="similarity">
    <text evidence="1 5">Belongs to the acylphosphatase family.</text>
</comment>
<sequence length="89" mass="10017">MVTRLVIHGRVQGVFYRDWTVETAHALGLAGWVRNLPDGTVEAMVEGDGADVEQFIRRCHEGPERARVDHIHRSEADGAGLPRPFERRS</sequence>
<evidence type="ECO:0000256" key="4">
    <source>
        <dbReference type="PROSITE-ProRule" id="PRU00520"/>
    </source>
</evidence>
<keyword evidence="4" id="KW-0378">Hydrolase</keyword>
<feature type="region of interest" description="Disordered" evidence="6">
    <location>
        <begin position="66"/>
        <end position="89"/>
    </location>
</feature>
<feature type="active site" evidence="4">
    <location>
        <position position="35"/>
    </location>
</feature>
<evidence type="ECO:0000259" key="7">
    <source>
        <dbReference type="PROSITE" id="PS51160"/>
    </source>
</evidence>
<feature type="domain" description="Acylphosphatase-like" evidence="7">
    <location>
        <begin position="2"/>
        <end position="89"/>
    </location>
</feature>
<comment type="catalytic activity">
    <reaction evidence="3 4">
        <text>an acyl phosphate + H2O = a carboxylate + phosphate + H(+)</text>
        <dbReference type="Rhea" id="RHEA:14965"/>
        <dbReference type="ChEBI" id="CHEBI:15377"/>
        <dbReference type="ChEBI" id="CHEBI:15378"/>
        <dbReference type="ChEBI" id="CHEBI:29067"/>
        <dbReference type="ChEBI" id="CHEBI:43474"/>
        <dbReference type="ChEBI" id="CHEBI:59918"/>
        <dbReference type="EC" id="3.6.1.7"/>
    </reaction>
</comment>
<dbReference type="PANTHER" id="PTHR47268:SF4">
    <property type="entry name" value="ACYLPHOSPHATASE"/>
    <property type="match status" value="1"/>
</dbReference>
<evidence type="ECO:0000313" key="9">
    <source>
        <dbReference type="Proteomes" id="UP000776276"/>
    </source>
</evidence>
<evidence type="ECO:0000256" key="5">
    <source>
        <dbReference type="RuleBase" id="RU004168"/>
    </source>
</evidence>
<proteinExistence type="inferred from homology"/>
<evidence type="ECO:0000256" key="6">
    <source>
        <dbReference type="SAM" id="MobiDB-lite"/>
    </source>
</evidence>
<feature type="compositionally biased region" description="Basic and acidic residues" evidence="6">
    <location>
        <begin position="66"/>
        <end position="76"/>
    </location>
</feature>
<name>A0ABS6BMR5_9SPHN</name>
<accession>A0ABS6BMR5</accession>
<gene>
    <name evidence="8" type="ORF">KOF26_14855</name>
</gene>
<evidence type="ECO:0000256" key="1">
    <source>
        <dbReference type="ARBA" id="ARBA00005614"/>
    </source>
</evidence>
<dbReference type="EC" id="3.6.1.7" evidence="2 4"/>
<dbReference type="PROSITE" id="PS51160">
    <property type="entry name" value="ACYLPHOSPHATASE_3"/>
    <property type="match status" value="1"/>
</dbReference>
<dbReference type="PANTHER" id="PTHR47268">
    <property type="entry name" value="ACYLPHOSPHATASE"/>
    <property type="match status" value="1"/>
</dbReference>
<dbReference type="EMBL" id="JAHKRT010000008">
    <property type="protein sequence ID" value="MBU3079137.1"/>
    <property type="molecule type" value="Genomic_DNA"/>
</dbReference>
<dbReference type="Proteomes" id="UP000776276">
    <property type="component" value="Unassembled WGS sequence"/>
</dbReference>
<protein>
    <recommendedName>
        <fullName evidence="2 4">acylphosphatase</fullName>
        <ecNumber evidence="2 4">3.6.1.7</ecNumber>
    </recommendedName>
</protein>
<dbReference type="InterPro" id="IPR001792">
    <property type="entry name" value="Acylphosphatase-like_dom"/>
</dbReference>
<dbReference type="RefSeq" id="WP_216326665.1">
    <property type="nucleotide sequence ID" value="NZ_JAHKRT010000008.1"/>
</dbReference>
<evidence type="ECO:0000313" key="8">
    <source>
        <dbReference type="EMBL" id="MBU3079137.1"/>
    </source>
</evidence>